<dbReference type="CDD" id="cd01275">
    <property type="entry name" value="FHIT"/>
    <property type="match status" value="1"/>
</dbReference>
<reference evidence="4" key="1">
    <citation type="journal article" date="2022" name="Environ. Microbiol.">
        <title>Geoalkalibacter halelectricus SAP #1 sp. nov. possessing extracellular electron transfer and mineral#reducing capabilities from a haloalkaline environment.</title>
        <authorList>
            <person name="Yadav S."/>
            <person name="Singh R."/>
            <person name="Sundharam S.S."/>
            <person name="Chaudhary S."/>
            <person name="Krishnamurthi S."/>
            <person name="Patil S.A."/>
        </authorList>
    </citation>
    <scope>NUCLEOTIDE SEQUENCE</scope>
    <source>
        <strain evidence="4">SAP-1</strain>
    </source>
</reference>
<keyword evidence="1" id="KW-0547">Nucleotide-binding</keyword>
<dbReference type="RefSeq" id="WP_260746942.1">
    <property type="nucleotide sequence ID" value="NZ_JAMFTO010000001.1"/>
</dbReference>
<proteinExistence type="predicted"/>
<dbReference type="Pfam" id="PF01230">
    <property type="entry name" value="HIT"/>
    <property type="match status" value="1"/>
</dbReference>
<dbReference type="InterPro" id="IPR052908">
    <property type="entry name" value="AP-4-A_phosphorylase"/>
</dbReference>
<feature type="domain" description="HIT" evidence="3">
    <location>
        <begin position="22"/>
        <end position="132"/>
    </location>
</feature>
<feature type="short sequence motif" description="Histidine triad motif" evidence="2">
    <location>
        <begin position="117"/>
        <end position="121"/>
    </location>
</feature>
<dbReference type="InterPro" id="IPR036265">
    <property type="entry name" value="HIT-like_sf"/>
</dbReference>
<evidence type="ECO:0000313" key="4">
    <source>
        <dbReference type="EMBL" id="UWZ78588.1"/>
    </source>
</evidence>
<organism evidence="4 5">
    <name type="scientific">Geoalkalibacter halelectricus</name>
    <dbReference type="NCBI Taxonomy" id="2847045"/>
    <lineage>
        <taxon>Bacteria</taxon>
        <taxon>Pseudomonadati</taxon>
        <taxon>Thermodesulfobacteriota</taxon>
        <taxon>Desulfuromonadia</taxon>
        <taxon>Desulfuromonadales</taxon>
        <taxon>Geoalkalibacteraceae</taxon>
        <taxon>Geoalkalibacter</taxon>
    </lineage>
</organism>
<keyword evidence="5" id="KW-1185">Reference proteome</keyword>
<gene>
    <name evidence="4" type="ORF">L9S41_12975</name>
</gene>
<evidence type="ECO:0000259" key="3">
    <source>
        <dbReference type="PROSITE" id="PS51084"/>
    </source>
</evidence>
<accession>A0ABY5ZHP1</accession>
<sequence>MDCLWAPWRMTYINGEPQKGCIFCLRGLEEEDARRQVLLRGRHAFIIMNRFPYTNGHLMVAPYRHSADLDDFSEEEIVEMYRLVALARKVLTEVSRPEGFNIGLNLGRAAGAGVPDHLHYHVVPRWQGDTNFMPVFADVRVVPQHLEETYRLLRRAFAPYADRPL</sequence>
<dbReference type="InterPro" id="IPR011146">
    <property type="entry name" value="HIT-like"/>
</dbReference>
<dbReference type="EMBL" id="CP092109">
    <property type="protein sequence ID" value="UWZ78588.1"/>
    <property type="molecule type" value="Genomic_DNA"/>
</dbReference>
<dbReference type="PANTHER" id="PTHR42997">
    <property type="entry name" value="HIT FAMILY HYDROLASE"/>
    <property type="match status" value="1"/>
</dbReference>
<evidence type="ECO:0000256" key="2">
    <source>
        <dbReference type="PROSITE-ProRule" id="PRU00464"/>
    </source>
</evidence>
<dbReference type="PROSITE" id="PS51084">
    <property type="entry name" value="HIT_2"/>
    <property type="match status" value="1"/>
</dbReference>
<evidence type="ECO:0000313" key="5">
    <source>
        <dbReference type="Proteomes" id="UP001060414"/>
    </source>
</evidence>
<dbReference type="PANTHER" id="PTHR42997:SF1">
    <property type="entry name" value="AP-4-A PHOSPHORYLASE"/>
    <property type="match status" value="1"/>
</dbReference>
<name>A0ABY5ZHP1_9BACT</name>
<dbReference type="InterPro" id="IPR039383">
    <property type="entry name" value="FHIT"/>
</dbReference>
<dbReference type="Gene3D" id="3.30.428.10">
    <property type="entry name" value="HIT-like"/>
    <property type="match status" value="1"/>
</dbReference>
<dbReference type="Proteomes" id="UP001060414">
    <property type="component" value="Chromosome"/>
</dbReference>
<protein>
    <submittedName>
        <fullName evidence="4">HIT domain-containing protein</fullName>
    </submittedName>
</protein>
<dbReference type="SUPFAM" id="SSF54197">
    <property type="entry name" value="HIT-like"/>
    <property type="match status" value="1"/>
</dbReference>
<evidence type="ECO:0000256" key="1">
    <source>
        <dbReference type="ARBA" id="ARBA00022741"/>
    </source>
</evidence>